<protein>
    <submittedName>
        <fullName evidence="1">Translation initiation factor IF-2</fullName>
    </submittedName>
</protein>
<dbReference type="RefSeq" id="WP_378974387.1">
    <property type="nucleotide sequence ID" value="NZ_JBHSWN010000001.1"/>
</dbReference>
<gene>
    <name evidence="1" type="ORF">ACFQE0_24665</name>
</gene>
<accession>A0ABW2BQG4</accession>
<comment type="caution">
    <text evidence="1">The sequence shown here is derived from an EMBL/GenBank/DDBJ whole genome shotgun (WGS) entry which is preliminary data.</text>
</comment>
<dbReference type="EMBL" id="JBHSWN010000001">
    <property type="protein sequence ID" value="MFC6792470.1"/>
    <property type="molecule type" value="Genomic_DNA"/>
</dbReference>
<dbReference type="Proteomes" id="UP001596292">
    <property type="component" value="Unassembled WGS sequence"/>
</dbReference>
<evidence type="ECO:0000313" key="1">
    <source>
        <dbReference type="EMBL" id="MFC6792470.1"/>
    </source>
</evidence>
<name>A0ABW2BQG4_9HYPH</name>
<keyword evidence="1" id="KW-0648">Protein biosynthesis</keyword>
<evidence type="ECO:0000313" key="2">
    <source>
        <dbReference type="Proteomes" id="UP001596292"/>
    </source>
</evidence>
<keyword evidence="1" id="KW-0396">Initiation factor</keyword>
<reference evidence="2" key="1">
    <citation type="journal article" date="2019" name="Int. J. Syst. Evol. Microbiol.">
        <title>The Global Catalogue of Microorganisms (GCM) 10K type strain sequencing project: providing services to taxonomists for standard genome sequencing and annotation.</title>
        <authorList>
            <consortium name="The Broad Institute Genomics Platform"/>
            <consortium name="The Broad Institute Genome Sequencing Center for Infectious Disease"/>
            <person name="Wu L."/>
            <person name="Ma J."/>
        </authorList>
    </citation>
    <scope>NUCLEOTIDE SEQUENCE [LARGE SCALE GENOMIC DNA]</scope>
    <source>
        <strain evidence="2">CCUG 48316</strain>
    </source>
</reference>
<dbReference type="GO" id="GO:0003743">
    <property type="term" value="F:translation initiation factor activity"/>
    <property type="evidence" value="ECO:0007669"/>
    <property type="project" value="UniProtKB-KW"/>
</dbReference>
<keyword evidence="2" id="KW-1185">Reference proteome</keyword>
<organism evidence="1 2">
    <name type="scientific">Methylobacterium komagatae</name>
    <dbReference type="NCBI Taxonomy" id="374425"/>
    <lineage>
        <taxon>Bacteria</taxon>
        <taxon>Pseudomonadati</taxon>
        <taxon>Pseudomonadota</taxon>
        <taxon>Alphaproteobacteria</taxon>
        <taxon>Hyphomicrobiales</taxon>
        <taxon>Methylobacteriaceae</taxon>
        <taxon>Methylobacterium</taxon>
    </lineage>
</organism>
<proteinExistence type="predicted"/>
<sequence>MSVVIAFPSRSALISRPNEPGLPWRALWLRRLRDRRALAMLDAEQIRDAGLDPLALREEMLKPFWRA</sequence>